<evidence type="ECO:0000256" key="4">
    <source>
        <dbReference type="ARBA" id="ARBA00023136"/>
    </source>
</evidence>
<evidence type="ECO:0000256" key="1">
    <source>
        <dbReference type="ARBA" id="ARBA00004127"/>
    </source>
</evidence>
<gene>
    <name evidence="7" type="ORF">KC675_04950</name>
</gene>
<feature type="transmembrane region" description="Helical" evidence="5">
    <location>
        <begin position="7"/>
        <end position="25"/>
    </location>
</feature>
<keyword evidence="3 5" id="KW-1133">Transmembrane helix</keyword>
<comment type="caution">
    <text evidence="7">The sequence shown here is derived from an EMBL/GenBank/DDBJ whole genome shotgun (WGS) entry which is preliminary data.</text>
</comment>
<feature type="domain" description="DUF1232" evidence="6">
    <location>
        <begin position="9"/>
        <end position="42"/>
    </location>
</feature>
<comment type="subcellular location">
    <subcellularLocation>
        <location evidence="1">Endomembrane system</location>
        <topology evidence="1">Multi-pass membrane protein</topology>
    </subcellularLocation>
</comment>
<dbReference type="InterPro" id="IPR010652">
    <property type="entry name" value="DUF1232"/>
</dbReference>
<accession>A0A955I9T0</accession>
<dbReference type="AlphaFoldDB" id="A0A955I9T0"/>
<reference evidence="7" key="2">
    <citation type="journal article" date="2021" name="Microbiome">
        <title>Successional dynamics and alternative stable states in a saline activated sludge microbial community over 9 years.</title>
        <authorList>
            <person name="Wang Y."/>
            <person name="Ye J."/>
            <person name="Ju F."/>
            <person name="Liu L."/>
            <person name="Boyd J.A."/>
            <person name="Deng Y."/>
            <person name="Parks D.H."/>
            <person name="Jiang X."/>
            <person name="Yin X."/>
            <person name="Woodcroft B.J."/>
            <person name="Tyson G.W."/>
            <person name="Hugenholtz P."/>
            <person name="Polz M.F."/>
            <person name="Zhang T."/>
        </authorList>
    </citation>
    <scope>NUCLEOTIDE SEQUENCE</scope>
    <source>
        <strain evidence="7">HKST-UBA15</strain>
    </source>
</reference>
<keyword evidence="2 5" id="KW-0812">Transmembrane</keyword>
<evidence type="ECO:0000259" key="6">
    <source>
        <dbReference type="Pfam" id="PF06803"/>
    </source>
</evidence>
<evidence type="ECO:0000256" key="2">
    <source>
        <dbReference type="ARBA" id="ARBA00022692"/>
    </source>
</evidence>
<evidence type="ECO:0000256" key="3">
    <source>
        <dbReference type="ARBA" id="ARBA00022989"/>
    </source>
</evidence>
<dbReference type="GO" id="GO:0012505">
    <property type="term" value="C:endomembrane system"/>
    <property type="evidence" value="ECO:0007669"/>
    <property type="project" value="UniProtKB-SubCell"/>
</dbReference>
<keyword evidence="4 5" id="KW-0472">Membrane</keyword>
<reference evidence="7" key="1">
    <citation type="submission" date="2020-04" db="EMBL/GenBank/DDBJ databases">
        <authorList>
            <person name="Zhang T."/>
        </authorList>
    </citation>
    <scope>NUCLEOTIDE SEQUENCE</scope>
    <source>
        <strain evidence="7">HKST-UBA15</strain>
    </source>
</reference>
<sequence length="58" mass="6776">MKKFFKENWLIILSVLYIIFPLDFIPDFIPWVGFGDDITVVATNLLVTWLKKKSARSS</sequence>
<dbReference type="EMBL" id="JAGQLL010000075">
    <property type="protein sequence ID" value="MCA9380499.1"/>
    <property type="molecule type" value="Genomic_DNA"/>
</dbReference>
<dbReference type="Pfam" id="PF06803">
    <property type="entry name" value="DUF1232"/>
    <property type="match status" value="1"/>
</dbReference>
<dbReference type="Proteomes" id="UP000745577">
    <property type="component" value="Unassembled WGS sequence"/>
</dbReference>
<organism evidence="7 8">
    <name type="scientific">Candidatus Dojkabacteria bacterium</name>
    <dbReference type="NCBI Taxonomy" id="2099670"/>
    <lineage>
        <taxon>Bacteria</taxon>
        <taxon>Candidatus Dojkabacteria</taxon>
    </lineage>
</organism>
<evidence type="ECO:0000313" key="8">
    <source>
        <dbReference type="Proteomes" id="UP000745577"/>
    </source>
</evidence>
<name>A0A955I9T0_9BACT</name>
<proteinExistence type="predicted"/>
<evidence type="ECO:0000313" key="7">
    <source>
        <dbReference type="EMBL" id="MCA9380499.1"/>
    </source>
</evidence>
<evidence type="ECO:0000256" key="5">
    <source>
        <dbReference type="SAM" id="Phobius"/>
    </source>
</evidence>
<protein>
    <submittedName>
        <fullName evidence="7">DUF1232 domain-containing protein</fullName>
    </submittedName>
</protein>